<evidence type="ECO:0000313" key="2">
    <source>
        <dbReference type="Proteomes" id="UP000273083"/>
    </source>
</evidence>
<dbReference type="AlphaFoldDB" id="A0A3N1Y2K2"/>
<comment type="caution">
    <text evidence="1">The sequence shown here is derived from an EMBL/GenBank/DDBJ whole genome shotgun (WGS) entry which is preliminary data.</text>
</comment>
<dbReference type="EMBL" id="RJVG01000001">
    <property type="protein sequence ID" value="ROR31772.1"/>
    <property type="molecule type" value="Genomic_DNA"/>
</dbReference>
<organism evidence="1 2">
    <name type="scientific">Mobilisporobacter senegalensis</name>
    <dbReference type="NCBI Taxonomy" id="1329262"/>
    <lineage>
        <taxon>Bacteria</taxon>
        <taxon>Bacillati</taxon>
        <taxon>Bacillota</taxon>
        <taxon>Clostridia</taxon>
        <taxon>Lachnospirales</taxon>
        <taxon>Lachnospiraceae</taxon>
        <taxon>Mobilisporobacter</taxon>
    </lineage>
</organism>
<accession>A0A3N1Y2K2</accession>
<protein>
    <submittedName>
        <fullName evidence="1">Uncharacterized protein DUF5081</fullName>
    </submittedName>
</protein>
<name>A0A3N1Y2K2_9FIRM</name>
<dbReference type="Proteomes" id="UP000273083">
    <property type="component" value="Unassembled WGS sequence"/>
</dbReference>
<dbReference type="Pfam" id="PF16887">
    <property type="entry name" value="DUF5081"/>
    <property type="match status" value="1"/>
</dbReference>
<evidence type="ECO:0000313" key="1">
    <source>
        <dbReference type="EMBL" id="ROR31772.1"/>
    </source>
</evidence>
<keyword evidence="2" id="KW-1185">Reference proteome</keyword>
<proteinExistence type="predicted"/>
<dbReference type="InterPro" id="IPR031682">
    <property type="entry name" value="EsaE"/>
</dbReference>
<gene>
    <name evidence="1" type="ORF">EDD66_101390</name>
</gene>
<sequence>MISLTLNEIKTLNRAIDNKSIIGIKNSGNPRTEQKANLFANAKASMIKKGVLKDFYHFTAEGALIFGRLKKYKEAKRHIEIQGIWMGIYDETITIVINPNDYDAYEINTIFTDSIIKTIEKKYDFVNREGKAPYSNPVDNIDYRDISNKYLFESKGRFRLSHIIGEKMKSMLFFYDGNERYYYDSMDHILYKDSADMMNDRITRLIGQEA</sequence>
<dbReference type="RefSeq" id="WP_123607860.1">
    <property type="nucleotide sequence ID" value="NZ_RJVG01000001.1"/>
</dbReference>
<reference evidence="1 2" key="1">
    <citation type="submission" date="2018-11" db="EMBL/GenBank/DDBJ databases">
        <title>Genomic Encyclopedia of Type Strains, Phase IV (KMG-IV): sequencing the most valuable type-strain genomes for metagenomic binning, comparative biology and taxonomic classification.</title>
        <authorList>
            <person name="Goeker M."/>
        </authorList>
    </citation>
    <scope>NUCLEOTIDE SEQUENCE [LARGE SCALE GENOMIC DNA]</scope>
    <source>
        <strain evidence="1 2">DSM 26537</strain>
    </source>
</reference>
<dbReference type="OrthoDB" id="1911487at2"/>